<dbReference type="AlphaFoldDB" id="A0A495M490"/>
<evidence type="ECO:0000313" key="4">
    <source>
        <dbReference type="EMBL" id="RKS19109.1"/>
    </source>
</evidence>
<dbReference type="RefSeq" id="WP_121377341.1">
    <property type="nucleotide sequence ID" value="NZ_RBLC01000005.1"/>
</dbReference>
<dbReference type="SUPFAM" id="SSF52833">
    <property type="entry name" value="Thioredoxin-like"/>
    <property type="match status" value="1"/>
</dbReference>
<dbReference type="EMBL" id="RBLC01000005">
    <property type="protein sequence ID" value="RKS19109.1"/>
    <property type="molecule type" value="Genomic_DNA"/>
</dbReference>
<dbReference type="InterPro" id="IPR013766">
    <property type="entry name" value="Thioredoxin_domain"/>
</dbReference>
<feature type="chain" id="PRO_5019832494" evidence="2">
    <location>
        <begin position="19"/>
        <end position="144"/>
    </location>
</feature>
<comment type="caution">
    <text evidence="4">The sequence shown here is derived from an EMBL/GenBank/DDBJ whole genome shotgun (WGS) entry which is preliminary data.</text>
</comment>
<dbReference type="PROSITE" id="PS51352">
    <property type="entry name" value="THIOREDOXIN_2"/>
    <property type="match status" value="1"/>
</dbReference>
<accession>A0A495M490</accession>
<feature type="signal peptide" evidence="2">
    <location>
        <begin position="1"/>
        <end position="18"/>
    </location>
</feature>
<name>A0A495M490_9FLAO</name>
<evidence type="ECO:0000256" key="2">
    <source>
        <dbReference type="SAM" id="SignalP"/>
    </source>
</evidence>
<dbReference type="OrthoDB" id="981626at2"/>
<sequence length="144" mass="16422">MKLLTCCLLLALIPLKWGTDFESAKKDAKEKKQMILLNFSGSDWCAPCVATKRDFFENDSFIAMAKDNLVLVNADFPRKKKNQLSPEQTQKNEALAEKYNKEGNFPLTLLLDFNGKVIKSWAGRPEVPVDKWVKEIKSLCESHK</sequence>
<proteinExistence type="predicted"/>
<organism evidence="4 5">
    <name type="scientific">Flavobacterium endophyticum</name>
    <dbReference type="NCBI Taxonomy" id="1540163"/>
    <lineage>
        <taxon>Bacteria</taxon>
        <taxon>Pseudomonadati</taxon>
        <taxon>Bacteroidota</taxon>
        <taxon>Flavobacteriia</taxon>
        <taxon>Flavobacteriales</taxon>
        <taxon>Flavobacteriaceae</taxon>
        <taxon>Flavobacterium</taxon>
    </lineage>
</organism>
<evidence type="ECO:0000313" key="5">
    <source>
        <dbReference type="Proteomes" id="UP000277579"/>
    </source>
</evidence>
<keyword evidence="5" id="KW-1185">Reference proteome</keyword>
<dbReference type="Gene3D" id="3.40.30.10">
    <property type="entry name" value="Glutaredoxin"/>
    <property type="match status" value="1"/>
</dbReference>
<protein>
    <submittedName>
        <fullName evidence="4">Thioredoxin-like protein</fullName>
    </submittedName>
</protein>
<keyword evidence="1 2" id="KW-0732">Signal</keyword>
<dbReference type="InterPro" id="IPR036249">
    <property type="entry name" value="Thioredoxin-like_sf"/>
</dbReference>
<feature type="domain" description="Thioredoxin" evidence="3">
    <location>
        <begin position="7"/>
        <end position="141"/>
    </location>
</feature>
<dbReference type="Pfam" id="PF13899">
    <property type="entry name" value="Thioredoxin_7"/>
    <property type="match status" value="1"/>
</dbReference>
<reference evidence="4 5" key="1">
    <citation type="submission" date="2018-10" db="EMBL/GenBank/DDBJ databases">
        <title>Genomic Encyclopedia of Archaeal and Bacterial Type Strains, Phase II (KMG-II): from individual species to whole genera.</title>
        <authorList>
            <person name="Goeker M."/>
        </authorList>
    </citation>
    <scope>NUCLEOTIDE SEQUENCE [LARGE SCALE GENOMIC DNA]</scope>
    <source>
        <strain evidence="4 5">DSM 29537</strain>
    </source>
</reference>
<dbReference type="InterPro" id="IPR051099">
    <property type="entry name" value="AGR/TXD"/>
</dbReference>
<dbReference type="PANTHER" id="PTHR15337:SF11">
    <property type="entry name" value="THIOREDOXIN DOMAIN-CONTAINING PROTEIN"/>
    <property type="match status" value="1"/>
</dbReference>
<dbReference type="Proteomes" id="UP000277579">
    <property type="component" value="Unassembled WGS sequence"/>
</dbReference>
<dbReference type="PANTHER" id="PTHR15337">
    <property type="entry name" value="ANTERIOR GRADIENT PROTEIN-RELATED"/>
    <property type="match status" value="1"/>
</dbReference>
<evidence type="ECO:0000256" key="1">
    <source>
        <dbReference type="ARBA" id="ARBA00022729"/>
    </source>
</evidence>
<gene>
    <name evidence="4" type="ORF">CLV94_3060</name>
</gene>
<evidence type="ECO:0000259" key="3">
    <source>
        <dbReference type="PROSITE" id="PS51352"/>
    </source>
</evidence>